<dbReference type="InterPro" id="IPR001387">
    <property type="entry name" value="Cro/C1-type_HTH"/>
</dbReference>
<feature type="domain" description="HTH cro/C1-type" evidence="1">
    <location>
        <begin position="13"/>
        <end position="71"/>
    </location>
</feature>
<name>A0ABP3E2Q3_9GAMM</name>
<evidence type="ECO:0000313" key="3">
    <source>
        <dbReference type="Proteomes" id="UP001500657"/>
    </source>
</evidence>
<reference evidence="3" key="1">
    <citation type="journal article" date="2019" name="Int. J. Syst. Evol. Microbiol.">
        <title>The Global Catalogue of Microorganisms (GCM) 10K type strain sequencing project: providing services to taxonomists for standard genome sequencing and annotation.</title>
        <authorList>
            <consortium name="The Broad Institute Genomics Platform"/>
            <consortium name="The Broad Institute Genome Sequencing Center for Infectious Disease"/>
            <person name="Wu L."/>
            <person name="Ma J."/>
        </authorList>
    </citation>
    <scope>NUCLEOTIDE SEQUENCE [LARGE SCALE GENOMIC DNA]</scope>
    <source>
        <strain evidence="3">JCM 16242</strain>
    </source>
</reference>
<evidence type="ECO:0000259" key="1">
    <source>
        <dbReference type="PROSITE" id="PS50943"/>
    </source>
</evidence>
<dbReference type="SMART" id="SM00530">
    <property type="entry name" value="HTH_XRE"/>
    <property type="match status" value="1"/>
</dbReference>
<dbReference type="Proteomes" id="UP001500657">
    <property type="component" value="Unassembled WGS sequence"/>
</dbReference>
<dbReference type="SUPFAM" id="SSF47413">
    <property type="entry name" value="lambda repressor-like DNA-binding domains"/>
    <property type="match status" value="1"/>
</dbReference>
<dbReference type="EMBL" id="BAAAFO010000002">
    <property type="protein sequence ID" value="GAA0250819.1"/>
    <property type="molecule type" value="Genomic_DNA"/>
</dbReference>
<dbReference type="Gene3D" id="1.10.260.40">
    <property type="entry name" value="lambda repressor-like DNA-binding domains"/>
    <property type="match status" value="1"/>
</dbReference>
<keyword evidence="3" id="KW-1185">Reference proteome</keyword>
<comment type="caution">
    <text evidence="2">The sequence shown here is derived from an EMBL/GenBank/DDBJ whole genome shotgun (WGS) entry which is preliminary data.</text>
</comment>
<accession>A0ABP3E2Q3</accession>
<protein>
    <submittedName>
        <fullName evidence="2">Helix-turn-helix transcriptional regulator</fullName>
    </submittedName>
</protein>
<proteinExistence type="predicted"/>
<dbReference type="RefSeq" id="WP_343881820.1">
    <property type="nucleotide sequence ID" value="NZ_BAAAFO010000002.1"/>
</dbReference>
<dbReference type="Pfam" id="PF01381">
    <property type="entry name" value="HTH_3"/>
    <property type="match status" value="1"/>
</dbReference>
<gene>
    <name evidence="2" type="ORF">GCM10009126_15340</name>
</gene>
<organism evidence="2 3">
    <name type="scientific">Rhodanobacter caeni</name>
    <dbReference type="NCBI Taxonomy" id="657654"/>
    <lineage>
        <taxon>Bacteria</taxon>
        <taxon>Pseudomonadati</taxon>
        <taxon>Pseudomonadota</taxon>
        <taxon>Gammaproteobacteria</taxon>
        <taxon>Lysobacterales</taxon>
        <taxon>Rhodanobacteraceae</taxon>
        <taxon>Rhodanobacter</taxon>
    </lineage>
</organism>
<evidence type="ECO:0000313" key="2">
    <source>
        <dbReference type="EMBL" id="GAA0250819.1"/>
    </source>
</evidence>
<sequence length="115" mass="12298">MSKPITSIFATRLKAARELRGLSQRALGGLVSESKSNGSVRINRYEQGVNRADMDTAAALAAALDVPLAYLFAEKDDQAELLLAFAQLTSGDRTKLLAQAKQMAEKRASKGTKSG</sequence>
<dbReference type="PROSITE" id="PS50943">
    <property type="entry name" value="HTH_CROC1"/>
    <property type="match status" value="1"/>
</dbReference>
<dbReference type="InterPro" id="IPR010982">
    <property type="entry name" value="Lambda_DNA-bd_dom_sf"/>
</dbReference>